<gene>
    <name evidence="2" type="ORF">BU26DRAFT_540915</name>
</gene>
<dbReference type="OrthoDB" id="3202396at2759"/>
<sequence>MAPSRLLKLHKIIQVSDYTITTWVLLGATVQCLLTLLLPTRLALFPPILLLIHRILRGYLAATGYIPNLLSVGVNYSRTTVQIPSPSGSPASQPSNESLVVMVLTSTFTHPNGRFSPGGADLGPLFIAMWADAAANRETYGYLGNTPAMVAEPSSLYSGPRNGDDRGKTMLWLSYWKTLDGLRAFAHAGLHRRGWDWWESGGTGRRFGHIGVAHEVYGVPGGGWGCVAHNFRAFGLGNAKFPVWSEGAEGGKGAVQWVSGLRPARGKEWKSMESRMGRAEGSVGL</sequence>
<name>A0A6A6ICI8_9PLEO</name>
<dbReference type="EMBL" id="ML987196">
    <property type="protein sequence ID" value="KAF2248126.1"/>
    <property type="molecule type" value="Genomic_DNA"/>
</dbReference>
<dbReference type="Pfam" id="PF13826">
    <property type="entry name" value="Monooxy_af470-like"/>
    <property type="match status" value="1"/>
</dbReference>
<evidence type="ECO:0000256" key="1">
    <source>
        <dbReference type="SAM" id="Phobius"/>
    </source>
</evidence>
<keyword evidence="1" id="KW-0472">Membrane</keyword>
<accession>A0A6A6ICI8</accession>
<keyword evidence="1" id="KW-0812">Transmembrane</keyword>
<reference evidence="2" key="1">
    <citation type="journal article" date="2020" name="Stud. Mycol.">
        <title>101 Dothideomycetes genomes: a test case for predicting lifestyles and emergence of pathogens.</title>
        <authorList>
            <person name="Haridas S."/>
            <person name="Albert R."/>
            <person name="Binder M."/>
            <person name="Bloem J."/>
            <person name="Labutti K."/>
            <person name="Salamov A."/>
            <person name="Andreopoulos B."/>
            <person name="Baker S."/>
            <person name="Barry K."/>
            <person name="Bills G."/>
            <person name="Bluhm B."/>
            <person name="Cannon C."/>
            <person name="Castanera R."/>
            <person name="Culley D."/>
            <person name="Daum C."/>
            <person name="Ezra D."/>
            <person name="Gonzalez J."/>
            <person name="Henrissat B."/>
            <person name="Kuo A."/>
            <person name="Liang C."/>
            <person name="Lipzen A."/>
            <person name="Lutzoni F."/>
            <person name="Magnuson J."/>
            <person name="Mondo S."/>
            <person name="Nolan M."/>
            <person name="Ohm R."/>
            <person name="Pangilinan J."/>
            <person name="Park H.-J."/>
            <person name="Ramirez L."/>
            <person name="Alfaro M."/>
            <person name="Sun H."/>
            <person name="Tritt A."/>
            <person name="Yoshinaga Y."/>
            <person name="Zwiers L.-H."/>
            <person name="Turgeon B."/>
            <person name="Goodwin S."/>
            <person name="Spatafora J."/>
            <person name="Crous P."/>
            <person name="Grigoriev I."/>
        </authorList>
    </citation>
    <scope>NUCLEOTIDE SEQUENCE</scope>
    <source>
        <strain evidence="2">CBS 122368</strain>
    </source>
</reference>
<keyword evidence="1" id="KW-1133">Transmembrane helix</keyword>
<evidence type="ECO:0000313" key="2">
    <source>
        <dbReference type="EMBL" id="KAF2248126.1"/>
    </source>
</evidence>
<feature type="transmembrane region" description="Helical" evidence="1">
    <location>
        <begin position="20"/>
        <end position="44"/>
    </location>
</feature>
<proteinExistence type="predicted"/>
<evidence type="ECO:0000313" key="3">
    <source>
        <dbReference type="Proteomes" id="UP000800094"/>
    </source>
</evidence>
<dbReference type="RefSeq" id="XP_033683130.1">
    <property type="nucleotide sequence ID" value="XM_033831572.1"/>
</dbReference>
<dbReference type="AlphaFoldDB" id="A0A6A6ICI8"/>
<dbReference type="InterPro" id="IPR025444">
    <property type="entry name" value="Monooxy_af470"/>
</dbReference>
<dbReference type="Proteomes" id="UP000800094">
    <property type="component" value="Unassembled WGS sequence"/>
</dbReference>
<keyword evidence="3" id="KW-1185">Reference proteome</keyword>
<organism evidence="2 3">
    <name type="scientific">Trematosphaeria pertusa</name>
    <dbReference type="NCBI Taxonomy" id="390896"/>
    <lineage>
        <taxon>Eukaryota</taxon>
        <taxon>Fungi</taxon>
        <taxon>Dikarya</taxon>
        <taxon>Ascomycota</taxon>
        <taxon>Pezizomycotina</taxon>
        <taxon>Dothideomycetes</taxon>
        <taxon>Pleosporomycetidae</taxon>
        <taxon>Pleosporales</taxon>
        <taxon>Massarineae</taxon>
        <taxon>Trematosphaeriaceae</taxon>
        <taxon>Trematosphaeria</taxon>
    </lineage>
</organism>
<dbReference type="GeneID" id="54584902"/>
<protein>
    <submittedName>
        <fullName evidence="2">Uncharacterized protein</fullName>
    </submittedName>
</protein>